<evidence type="ECO:0000313" key="1">
    <source>
        <dbReference type="EMBL" id="RDH84193.1"/>
    </source>
</evidence>
<accession>A0A370DH80</accession>
<proteinExistence type="predicted"/>
<protein>
    <recommendedName>
        <fullName evidence="3">DUF349 domain-containing protein</fullName>
    </recommendedName>
</protein>
<gene>
    <name evidence="1" type="ORF">DIZ78_13230</name>
</gene>
<organism evidence="1 2">
    <name type="scientific">endosymbiont of Escarpia spicata</name>
    <dbReference type="NCBI Taxonomy" id="2200908"/>
    <lineage>
        <taxon>Bacteria</taxon>
        <taxon>Pseudomonadati</taxon>
        <taxon>Pseudomonadota</taxon>
        <taxon>Gammaproteobacteria</taxon>
        <taxon>sulfur-oxidizing symbionts</taxon>
    </lineage>
</organism>
<sequence>MKTKRRGVNSKSSVILSTTKYRSFARGKEIKQINAYKDIIKDIKKLARTATNLGEADHLFTILQAKYAELPELQLPKSNWPQSTRQLPEKLAEGIQRDYRNACDQFEECHSRIVNSMRAKQIDALRLKANLCAQLEALGESPSEEQLQEISQQWDSIDLHDSVLSSRIEKRRNSAQTVIDRVAIGAERRLLCIQLEIAMGKESPAADKGIRMQYQLEQMNKSGLGQQTVNSTEQLDHMELDWLCMPGAEPKQQKELDERFQRVLCIADSPP</sequence>
<reference evidence="1 2" key="1">
    <citation type="journal article" date="2018" name="ISME J.">
        <title>Endosymbiont genomes yield clues of tubeworm success.</title>
        <authorList>
            <person name="Li Y."/>
            <person name="Liles M.R."/>
            <person name="Halanych K.M."/>
        </authorList>
    </citation>
    <scope>NUCLEOTIDE SEQUENCE [LARGE SCALE GENOMIC DNA]</scope>
    <source>
        <strain evidence="1">A1462</strain>
    </source>
</reference>
<dbReference type="AlphaFoldDB" id="A0A370DH80"/>
<comment type="caution">
    <text evidence="1">The sequence shown here is derived from an EMBL/GenBank/DDBJ whole genome shotgun (WGS) entry which is preliminary data.</text>
</comment>
<evidence type="ECO:0000313" key="2">
    <source>
        <dbReference type="Proteomes" id="UP000254771"/>
    </source>
</evidence>
<dbReference type="Pfam" id="PF03993">
    <property type="entry name" value="DUF349"/>
    <property type="match status" value="1"/>
</dbReference>
<dbReference type="EMBL" id="QFXE01000017">
    <property type="protein sequence ID" value="RDH84193.1"/>
    <property type="molecule type" value="Genomic_DNA"/>
</dbReference>
<keyword evidence="2" id="KW-1185">Reference proteome</keyword>
<dbReference type="Proteomes" id="UP000254771">
    <property type="component" value="Unassembled WGS sequence"/>
</dbReference>
<evidence type="ECO:0008006" key="3">
    <source>
        <dbReference type="Google" id="ProtNLM"/>
    </source>
</evidence>
<dbReference type="InterPro" id="IPR007139">
    <property type="entry name" value="DUF349"/>
</dbReference>
<name>A0A370DH80_9GAMM</name>